<dbReference type="EMBL" id="FOZG01000001">
    <property type="protein sequence ID" value="SFR83604.1"/>
    <property type="molecule type" value="Genomic_DNA"/>
</dbReference>
<dbReference type="Proteomes" id="UP000198824">
    <property type="component" value="Unassembled WGS sequence"/>
</dbReference>
<dbReference type="RefSeq" id="WP_131819183.1">
    <property type="nucleotide sequence ID" value="NZ_FOZG01000001.1"/>
</dbReference>
<protein>
    <submittedName>
        <fullName evidence="1">Predicted metal-dependent phosphohydrolase, HD superfamily</fullName>
    </submittedName>
</protein>
<dbReference type="OrthoDB" id="9808993at2"/>
<evidence type="ECO:0000313" key="2">
    <source>
        <dbReference type="Proteomes" id="UP000198824"/>
    </source>
</evidence>
<dbReference type="SUPFAM" id="SSF109604">
    <property type="entry name" value="HD-domain/PDEase-like"/>
    <property type="match status" value="1"/>
</dbReference>
<dbReference type="PANTHER" id="PTHR21174">
    <property type="match status" value="1"/>
</dbReference>
<keyword evidence="2" id="KW-1185">Reference proteome</keyword>
<evidence type="ECO:0000313" key="1">
    <source>
        <dbReference type="EMBL" id="SFR83604.1"/>
    </source>
</evidence>
<dbReference type="PANTHER" id="PTHR21174:SF0">
    <property type="entry name" value="HD PHOSPHOHYDROLASE FAMILY PROTEIN-RELATED"/>
    <property type="match status" value="1"/>
</dbReference>
<dbReference type="AlphaFoldDB" id="A0A1I6JX97"/>
<organism evidence="1 2">
    <name type="scientific">Sphingomonas jatrophae</name>
    <dbReference type="NCBI Taxonomy" id="1166337"/>
    <lineage>
        <taxon>Bacteria</taxon>
        <taxon>Pseudomonadati</taxon>
        <taxon>Pseudomonadota</taxon>
        <taxon>Alphaproteobacteria</taxon>
        <taxon>Sphingomonadales</taxon>
        <taxon>Sphingomonadaceae</taxon>
        <taxon>Sphingomonas</taxon>
    </lineage>
</organism>
<sequence>MTPAESLQLLALPTTTTDRWLEQLAEPQRHYHTLEHVTAMLAHVDKVSSEWNQPNAIAPLHQREFVAAIWLHDIVYDPRSSDNEERSAEQALHDLAGSGLHADTVAALIMATKRHDAATELEKALIDLDLGILSAAPAAYDRYARQIRMEYDFVPYDTYRAARIKILDGFDRRVIFRTASFTPLEAQAHENLRREMQHLRS</sequence>
<gene>
    <name evidence="1" type="ORF">SAMN05192580_1031</name>
</gene>
<name>A0A1I6JX97_9SPHN</name>
<reference evidence="1 2" key="1">
    <citation type="submission" date="2016-10" db="EMBL/GenBank/DDBJ databases">
        <authorList>
            <person name="de Groot N.N."/>
        </authorList>
    </citation>
    <scope>NUCLEOTIDE SEQUENCE [LARGE SCALE GENOMIC DNA]</scope>
    <source>
        <strain evidence="1 2">S5-249</strain>
    </source>
</reference>
<dbReference type="PIRSF" id="PIRSF035170">
    <property type="entry name" value="HD_phosphohydro"/>
    <property type="match status" value="1"/>
</dbReference>
<proteinExistence type="predicted"/>
<dbReference type="GO" id="GO:0016787">
    <property type="term" value="F:hydrolase activity"/>
    <property type="evidence" value="ECO:0007669"/>
    <property type="project" value="UniProtKB-KW"/>
</dbReference>
<keyword evidence="1" id="KW-0378">Hydrolase</keyword>
<dbReference type="InterPro" id="IPR009218">
    <property type="entry name" value="HD_phosphohydro"/>
</dbReference>
<accession>A0A1I6JX97</accession>
<dbReference type="Gene3D" id="1.10.3210.10">
    <property type="entry name" value="Hypothetical protein af1432"/>
    <property type="match status" value="1"/>
</dbReference>